<feature type="region of interest" description="Disordered" evidence="6">
    <location>
        <begin position="88"/>
        <end position="135"/>
    </location>
</feature>
<dbReference type="PROSITE" id="PS51329">
    <property type="entry name" value="C_CAP_COFACTOR_C"/>
    <property type="match status" value="1"/>
</dbReference>
<dbReference type="InterPro" id="IPR016098">
    <property type="entry name" value="CAP/MinC_C"/>
</dbReference>
<dbReference type="GO" id="GO:0007023">
    <property type="term" value="P:post-chaperonin tubulin folding pathway"/>
    <property type="evidence" value="ECO:0007669"/>
    <property type="project" value="InterPro"/>
</dbReference>
<feature type="compositionally biased region" description="Low complexity" evidence="6">
    <location>
        <begin position="115"/>
        <end position="134"/>
    </location>
</feature>
<evidence type="ECO:0000256" key="4">
    <source>
        <dbReference type="ARBA" id="ARBA00022990"/>
    </source>
</evidence>
<comment type="caution">
    <text evidence="8">The sequence shown here is derived from an EMBL/GenBank/DDBJ whole genome shotgun (WGS) entry which is preliminary data.</text>
</comment>
<comment type="similarity">
    <text evidence="2">Belongs to the TBCC family.</text>
</comment>
<organism evidence="8 9">
    <name type="scientific">Cephalotrichum gorgonifer</name>
    <dbReference type="NCBI Taxonomy" id="2041049"/>
    <lineage>
        <taxon>Eukaryota</taxon>
        <taxon>Fungi</taxon>
        <taxon>Dikarya</taxon>
        <taxon>Ascomycota</taxon>
        <taxon>Pezizomycotina</taxon>
        <taxon>Sordariomycetes</taxon>
        <taxon>Hypocreomycetidae</taxon>
        <taxon>Microascales</taxon>
        <taxon>Microascaceae</taxon>
        <taxon>Cephalotrichum</taxon>
    </lineage>
</organism>
<dbReference type="GO" id="GO:0005737">
    <property type="term" value="C:cytoplasm"/>
    <property type="evidence" value="ECO:0007669"/>
    <property type="project" value="UniProtKB-SubCell"/>
</dbReference>
<accession>A0AAE8N2U7</accession>
<keyword evidence="4" id="KW-0007">Acetylation</keyword>
<evidence type="ECO:0000313" key="8">
    <source>
        <dbReference type="EMBL" id="SPO04428.1"/>
    </source>
</evidence>
<evidence type="ECO:0000256" key="2">
    <source>
        <dbReference type="ARBA" id="ARBA00008848"/>
    </source>
</evidence>
<dbReference type="PANTHER" id="PTHR15139">
    <property type="entry name" value="TUBULIN FOLDING COFACTOR C"/>
    <property type="match status" value="1"/>
</dbReference>
<dbReference type="GO" id="GO:0007021">
    <property type="term" value="P:tubulin complex assembly"/>
    <property type="evidence" value="ECO:0007669"/>
    <property type="project" value="TreeGrafter"/>
</dbReference>
<dbReference type="Pfam" id="PF16752">
    <property type="entry name" value="TBCC_N"/>
    <property type="match status" value="1"/>
</dbReference>
<evidence type="ECO:0000256" key="5">
    <source>
        <dbReference type="ARBA" id="ARBA00026055"/>
    </source>
</evidence>
<dbReference type="Gene3D" id="1.20.58.1250">
    <property type="entry name" value="Tubulin Binding Cofactor C, N-terminal domain"/>
    <property type="match status" value="1"/>
</dbReference>
<dbReference type="PANTHER" id="PTHR15139:SF0">
    <property type="entry name" value="TUBULIN-SPECIFIC CHAPERONE C"/>
    <property type="match status" value="1"/>
</dbReference>
<dbReference type="InterPro" id="IPR027684">
    <property type="entry name" value="TBCC"/>
</dbReference>
<dbReference type="Proteomes" id="UP001187682">
    <property type="component" value="Unassembled WGS sequence"/>
</dbReference>
<dbReference type="EMBL" id="ONZQ02000010">
    <property type="protein sequence ID" value="SPO04428.1"/>
    <property type="molecule type" value="Genomic_DNA"/>
</dbReference>
<feature type="domain" description="C-CAP/cofactor C-like" evidence="7">
    <location>
        <begin position="173"/>
        <end position="298"/>
    </location>
</feature>
<dbReference type="GO" id="GO:0015631">
    <property type="term" value="F:tubulin binding"/>
    <property type="evidence" value="ECO:0007669"/>
    <property type="project" value="InterPro"/>
</dbReference>
<evidence type="ECO:0000313" key="9">
    <source>
        <dbReference type="Proteomes" id="UP001187682"/>
    </source>
</evidence>
<keyword evidence="3" id="KW-0963">Cytoplasm</keyword>
<dbReference type="Pfam" id="PF07986">
    <property type="entry name" value="TBCC"/>
    <property type="match status" value="1"/>
</dbReference>
<dbReference type="InterPro" id="IPR012945">
    <property type="entry name" value="Tubulin-bd_cofactor_C_dom"/>
</dbReference>
<comment type="subcellular location">
    <subcellularLocation>
        <location evidence="1">Cytoplasm</location>
    </subcellularLocation>
</comment>
<evidence type="ECO:0000256" key="3">
    <source>
        <dbReference type="ARBA" id="ARBA00022490"/>
    </source>
</evidence>
<reference evidence="8" key="1">
    <citation type="submission" date="2018-03" db="EMBL/GenBank/DDBJ databases">
        <authorList>
            <person name="Guldener U."/>
        </authorList>
    </citation>
    <scope>NUCLEOTIDE SEQUENCE</scope>
</reference>
<evidence type="ECO:0000256" key="1">
    <source>
        <dbReference type="ARBA" id="ARBA00004496"/>
    </source>
</evidence>
<dbReference type="Gene3D" id="2.160.20.70">
    <property type="match status" value="1"/>
</dbReference>
<comment type="subunit">
    <text evidence="5">Supercomplex made of cofactors A to E. Cofactors A and D function by capturing and stabilizing tubulin in a quasi-native conformation. Cofactor E binds to the cofactor D-tubulin complex; interaction with cofactor C then causes the release of tubulin polypeptides that are committed to the native state.</text>
</comment>
<protein>
    <submittedName>
        <fullName evidence="8">Related to tubulin folding cofactor C</fullName>
    </submittedName>
</protein>
<keyword evidence="9" id="KW-1185">Reference proteome</keyword>
<name>A0AAE8N2U7_9PEZI</name>
<sequence length="344" mass="37829">MSGANLKFYQDFQSTTATLEADIDRLASTPSRQADIDDIRGRISRLSNTLADATDYLPTYDQKTYAETIKGLTDTLNKKVDKVAPKPRFQFKPRSKPSAPGAKDERRLLSKPATDDSQSATPSSSSPSTPAQAQKDYNVSLKSSPDLVKKPSFSSSKTVNLTSHENLHIVLPPSASHATSYGDLSDFDTCVVDMSGPARGETPFAGLSLRNMRRCIVVTGDVEGAVHITGVRDAVVVVVSRQVRIHECERVDFYLHCSSHPIIEDCSEVRFAPNPECYTPPWSSTHENQWDQVDDFKWLKADHSPNWSVLPEEDRLADDFWADVVPGKTSAGVTDILTKAGIIS</sequence>
<dbReference type="InterPro" id="IPR017901">
    <property type="entry name" value="C-CAP_CF_C-like"/>
</dbReference>
<proteinExistence type="inferred from homology"/>
<dbReference type="AlphaFoldDB" id="A0AAE8N2U7"/>
<dbReference type="InterPro" id="IPR038397">
    <property type="entry name" value="TBCC_N_sf"/>
</dbReference>
<evidence type="ECO:0000256" key="6">
    <source>
        <dbReference type="SAM" id="MobiDB-lite"/>
    </source>
</evidence>
<evidence type="ECO:0000259" key="7">
    <source>
        <dbReference type="PROSITE" id="PS51329"/>
    </source>
</evidence>
<dbReference type="InterPro" id="IPR031925">
    <property type="entry name" value="TBCC_N"/>
</dbReference>
<gene>
    <name evidence="8" type="ORF">DNG_07113</name>
</gene>